<dbReference type="EMBL" id="JQCR01000003">
    <property type="protein sequence ID" value="KGE16826.1"/>
    <property type="molecule type" value="Genomic_DNA"/>
</dbReference>
<keyword evidence="2" id="KW-1185">Reference proteome</keyword>
<dbReference type="Pfam" id="PF09719">
    <property type="entry name" value="C_GCAxxG_C_C"/>
    <property type="match status" value="1"/>
</dbReference>
<dbReference type="NCBIfam" id="TIGR01909">
    <property type="entry name" value="C_GCAxxG_C_C"/>
    <property type="match status" value="1"/>
</dbReference>
<name>A0A098M446_9BACL</name>
<proteinExistence type="predicted"/>
<dbReference type="eggNOG" id="COG1433">
    <property type="taxonomic scope" value="Bacteria"/>
</dbReference>
<accession>A0A098M446</accession>
<gene>
    <name evidence="1" type="ORF">PWYN_19240</name>
</gene>
<comment type="caution">
    <text evidence="1">The sequence shown here is derived from an EMBL/GenBank/DDBJ whole genome shotgun (WGS) entry which is preliminary data.</text>
</comment>
<reference evidence="1 2" key="2">
    <citation type="submission" date="2014-10" db="EMBL/GenBank/DDBJ databases">
        <title>Comparative genomics of the Paenibacillus odorifer group.</title>
        <authorList>
            <person name="Tsai Y.-C."/>
            <person name="Martin N."/>
            <person name="Korlach J."/>
            <person name="Wiedmann M."/>
        </authorList>
    </citation>
    <scope>NUCLEOTIDE SEQUENCE [LARGE SCALE GENOMIC DNA]</scope>
    <source>
        <strain evidence="1 2">DSM 18334</strain>
    </source>
</reference>
<evidence type="ECO:0000313" key="1">
    <source>
        <dbReference type="EMBL" id="KGE16826.1"/>
    </source>
</evidence>
<dbReference type="RefSeq" id="WP_036655098.1">
    <property type="nucleotide sequence ID" value="NZ_JQCR01000003.1"/>
</dbReference>
<evidence type="ECO:0000313" key="2">
    <source>
        <dbReference type="Proteomes" id="UP000029734"/>
    </source>
</evidence>
<reference evidence="1 2" key="1">
    <citation type="submission" date="2014-08" db="EMBL/GenBank/DDBJ databases">
        <authorList>
            <person name="den Bakker H.C."/>
        </authorList>
    </citation>
    <scope>NUCLEOTIDE SEQUENCE [LARGE SCALE GENOMIC DNA]</scope>
    <source>
        <strain evidence="1 2">DSM 18334</strain>
    </source>
</reference>
<dbReference type="STRING" id="268407.PWYN_19240"/>
<dbReference type="AlphaFoldDB" id="A0A098M446"/>
<sequence length="144" mass="15889">MESKIEKAVDAFIEGFNCAQAIFSTYGTELGIDRDTALKISSGFGGGIARMQETCGALTGAYMVVGLKYGKTLADDKVSHEKTYKIINEITSGFKEWNKTTLCKELLGHDLNTDEGRLFIQENGLFNTVCIKCIRDAARLVEEF</sequence>
<dbReference type="InterPro" id="IPR010181">
    <property type="entry name" value="CGCAxxGCC_motif"/>
</dbReference>
<protein>
    <submittedName>
        <fullName evidence="1">C_GCAxxG_C_C family protein</fullName>
    </submittedName>
</protein>
<dbReference type="Proteomes" id="UP000029734">
    <property type="component" value="Unassembled WGS sequence"/>
</dbReference>
<organism evidence="1 2">
    <name type="scientific">Paenibacillus wynnii</name>
    <dbReference type="NCBI Taxonomy" id="268407"/>
    <lineage>
        <taxon>Bacteria</taxon>
        <taxon>Bacillati</taxon>
        <taxon>Bacillota</taxon>
        <taxon>Bacilli</taxon>
        <taxon>Bacillales</taxon>
        <taxon>Paenibacillaceae</taxon>
        <taxon>Paenibacillus</taxon>
    </lineage>
</organism>
<dbReference type="OrthoDB" id="190287at2"/>